<feature type="signal peptide" evidence="1">
    <location>
        <begin position="1"/>
        <end position="22"/>
    </location>
</feature>
<dbReference type="OrthoDB" id="76763at2759"/>
<accession>A0A485LGI8</accession>
<reference evidence="2" key="2">
    <citation type="submission" date="2019-06" db="EMBL/GenBank/DDBJ databases">
        <title>Genomics analysis of Aphanomyces spp. identifies a new class of oomycete effector associated with host adaptation.</title>
        <authorList>
            <person name="Gaulin E."/>
        </authorList>
    </citation>
    <scope>NUCLEOTIDE SEQUENCE</scope>
    <source>
        <strain evidence="2">CBS 578.67</strain>
    </source>
</reference>
<keyword evidence="1" id="KW-0732">Signal</keyword>
<dbReference type="EMBL" id="CAADRA010006923">
    <property type="protein sequence ID" value="VFT97297.1"/>
    <property type="molecule type" value="Genomic_DNA"/>
</dbReference>
<organism evidence="3 4">
    <name type="scientific">Aphanomyces stellatus</name>
    <dbReference type="NCBI Taxonomy" id="120398"/>
    <lineage>
        <taxon>Eukaryota</taxon>
        <taxon>Sar</taxon>
        <taxon>Stramenopiles</taxon>
        <taxon>Oomycota</taxon>
        <taxon>Saprolegniomycetes</taxon>
        <taxon>Saprolegniales</taxon>
        <taxon>Verrucalvaceae</taxon>
        <taxon>Aphanomyces</taxon>
    </lineage>
</organism>
<keyword evidence="4" id="KW-1185">Reference proteome</keyword>
<feature type="chain" id="PRO_5036116482" evidence="1">
    <location>
        <begin position="23"/>
        <end position="69"/>
    </location>
</feature>
<name>A0A485LGI8_9STRA</name>
<evidence type="ECO:0000313" key="3">
    <source>
        <dbReference type="EMBL" id="VFT97297.1"/>
    </source>
</evidence>
<dbReference type="Proteomes" id="UP000332933">
    <property type="component" value="Unassembled WGS sequence"/>
</dbReference>
<dbReference type="AlphaFoldDB" id="A0A485LGI8"/>
<reference evidence="3 4" key="1">
    <citation type="submission" date="2019-03" db="EMBL/GenBank/DDBJ databases">
        <authorList>
            <person name="Gaulin E."/>
            <person name="Dumas B."/>
        </authorList>
    </citation>
    <scope>NUCLEOTIDE SEQUENCE [LARGE SCALE GENOMIC DNA]</scope>
    <source>
        <strain evidence="3">CBS 568.67</strain>
    </source>
</reference>
<evidence type="ECO:0000313" key="2">
    <source>
        <dbReference type="EMBL" id="KAF0687633.1"/>
    </source>
</evidence>
<protein>
    <submittedName>
        <fullName evidence="3">Aste57867_20617 protein</fullName>
    </submittedName>
</protein>
<sequence>MKWTSMLVGATALALVIESSDAYVKAKLGGTAEERELYMQQVREKSQRYMADKAKIRDEQEGKFWKNQL</sequence>
<dbReference type="EMBL" id="VJMH01006897">
    <property type="protein sequence ID" value="KAF0687633.1"/>
    <property type="molecule type" value="Genomic_DNA"/>
</dbReference>
<evidence type="ECO:0000313" key="4">
    <source>
        <dbReference type="Proteomes" id="UP000332933"/>
    </source>
</evidence>
<proteinExistence type="predicted"/>
<evidence type="ECO:0000256" key="1">
    <source>
        <dbReference type="SAM" id="SignalP"/>
    </source>
</evidence>
<gene>
    <name evidence="3" type="primary">Aste57867_20617</name>
    <name evidence="2" type="ORF">As57867_020549</name>
    <name evidence="3" type="ORF">ASTE57867_20617</name>
</gene>